<evidence type="ECO:0000256" key="1">
    <source>
        <dbReference type="ARBA" id="ARBA00006576"/>
    </source>
</evidence>
<dbReference type="RefSeq" id="WP_010262165.1">
    <property type="nucleotide sequence ID" value="NZ_CAEG01000011.1"/>
</dbReference>
<dbReference type="EMBL" id="FNRI01000004">
    <property type="protein sequence ID" value="SEA53614.1"/>
    <property type="molecule type" value="Genomic_DNA"/>
</dbReference>
<dbReference type="InterPro" id="IPR002125">
    <property type="entry name" value="CMP_dCMP_dom"/>
</dbReference>
<dbReference type="Gene3D" id="3.40.140.10">
    <property type="entry name" value="Cytidine Deaminase, domain 2"/>
    <property type="match status" value="1"/>
</dbReference>
<dbReference type="GO" id="GO:0072527">
    <property type="term" value="P:pyrimidine-containing compound metabolic process"/>
    <property type="evidence" value="ECO:0007669"/>
    <property type="project" value="UniProtKB-ARBA"/>
</dbReference>
<dbReference type="PANTHER" id="PTHR11644">
    <property type="entry name" value="CYTIDINE DEAMINASE"/>
    <property type="match status" value="1"/>
</dbReference>
<dbReference type="PROSITE" id="PS51747">
    <property type="entry name" value="CYT_DCMP_DEAMINASES_2"/>
    <property type="match status" value="1"/>
</dbReference>
<accession>A0A1H4BZV3</accession>
<feature type="domain" description="CMP/dCMP-type deaminase" evidence="2">
    <location>
        <begin position="20"/>
        <end position="151"/>
    </location>
</feature>
<comment type="similarity">
    <text evidence="1">Belongs to the cytidine and deoxycytidylate deaminase family.</text>
</comment>
<dbReference type="AlphaFoldDB" id="A0A1H4BZV3"/>
<evidence type="ECO:0000259" key="2">
    <source>
        <dbReference type="PROSITE" id="PS51747"/>
    </source>
</evidence>
<dbReference type="SUPFAM" id="SSF53927">
    <property type="entry name" value="Cytidine deaminase-like"/>
    <property type="match status" value="1"/>
</dbReference>
<evidence type="ECO:0000313" key="3">
    <source>
        <dbReference type="EMBL" id="SEA53614.1"/>
    </source>
</evidence>
<dbReference type="InterPro" id="IPR016193">
    <property type="entry name" value="Cytidine_deaminase-like"/>
</dbReference>
<dbReference type="CDD" id="cd01283">
    <property type="entry name" value="cytidine_deaminase"/>
    <property type="match status" value="1"/>
</dbReference>
<protein>
    <submittedName>
        <fullName evidence="3">Cytidine deaminase</fullName>
    </submittedName>
</protein>
<dbReference type="Proteomes" id="UP000183253">
    <property type="component" value="Unassembled WGS sequence"/>
</dbReference>
<keyword evidence="4" id="KW-1185">Reference proteome</keyword>
<dbReference type="OrthoDB" id="9795347at2"/>
<sequence length="151" mass="16729">MKKQFCFDYEHYAALAELPEADRKLVAEAERATANAHAPYSKFHVGAAARLRSGKILYGSNFESEVYPAGLCAERTLLFYAQANYADDPIETLAIASNPSDRECYPCGQCRQVMVDVERRQGSPMRVIMSGHGTATVLDSASRLLPFTFIL</sequence>
<gene>
    <name evidence="3" type="ORF">SAMN05444145_104110</name>
</gene>
<dbReference type="GO" id="GO:0055086">
    <property type="term" value="P:nucleobase-containing small molecule metabolic process"/>
    <property type="evidence" value="ECO:0007669"/>
    <property type="project" value="UniProtKB-ARBA"/>
</dbReference>
<organism evidence="3 4">
    <name type="scientific">Alistipes timonensis JC136</name>
    <dbReference type="NCBI Taxonomy" id="1033731"/>
    <lineage>
        <taxon>Bacteria</taxon>
        <taxon>Pseudomonadati</taxon>
        <taxon>Bacteroidota</taxon>
        <taxon>Bacteroidia</taxon>
        <taxon>Bacteroidales</taxon>
        <taxon>Rikenellaceae</taxon>
        <taxon>Alistipes</taxon>
    </lineage>
</organism>
<evidence type="ECO:0000313" key="4">
    <source>
        <dbReference type="Proteomes" id="UP000183253"/>
    </source>
</evidence>
<reference evidence="3 4" key="1">
    <citation type="submission" date="2016-10" db="EMBL/GenBank/DDBJ databases">
        <authorList>
            <person name="de Groot N.N."/>
        </authorList>
    </citation>
    <scope>NUCLEOTIDE SEQUENCE [LARGE SCALE GENOMIC DNA]</scope>
    <source>
        <strain evidence="3 4">DSM 25383</strain>
    </source>
</reference>
<dbReference type="GO" id="GO:0004126">
    <property type="term" value="F:cytidine deaminase activity"/>
    <property type="evidence" value="ECO:0007669"/>
    <property type="project" value="TreeGrafter"/>
</dbReference>
<name>A0A1H4BZV3_9BACT</name>
<proteinExistence type="inferred from homology"/>
<dbReference type="PANTHER" id="PTHR11644:SF2">
    <property type="entry name" value="CYTIDINE DEAMINASE"/>
    <property type="match status" value="1"/>
</dbReference>
<dbReference type="GO" id="GO:0008270">
    <property type="term" value="F:zinc ion binding"/>
    <property type="evidence" value="ECO:0007669"/>
    <property type="project" value="TreeGrafter"/>
</dbReference>
<dbReference type="NCBIfam" id="NF004064">
    <property type="entry name" value="PRK05578.1"/>
    <property type="match status" value="1"/>
</dbReference>
<dbReference type="Pfam" id="PF00383">
    <property type="entry name" value="dCMP_cyt_deam_1"/>
    <property type="match status" value="1"/>
</dbReference>
<dbReference type="GO" id="GO:0005829">
    <property type="term" value="C:cytosol"/>
    <property type="evidence" value="ECO:0007669"/>
    <property type="project" value="TreeGrafter"/>
</dbReference>
<dbReference type="InterPro" id="IPR050202">
    <property type="entry name" value="Cyt/Deoxycyt_deaminase"/>
</dbReference>
<dbReference type="STRING" id="1033731.SAMN05444145_104110"/>